<dbReference type="AlphaFoldDB" id="C0XUT0"/>
<name>C0XUT0_CORLD</name>
<dbReference type="HOGENOM" id="CLU_2315532_0_0_11"/>
<proteinExistence type="predicted"/>
<evidence type="ECO:0000313" key="2">
    <source>
        <dbReference type="Proteomes" id="UP000006196"/>
    </source>
</evidence>
<sequence>MEQALNVDPEAVRQRLDSAIAQYEELAAQLRDNAPTFPAHAVGAGFEAHGRALAEAMTRMQERNVEFLTNRVEGWRQLRSLMDSVEQTDAANASEVGLR</sequence>
<dbReference type="STRING" id="525263.HMPREF0298_2200"/>
<organism evidence="1 2">
    <name type="scientific">Corynebacterium lipophiloflavum (strain ATCC 700352 / DSM 44291 / CCUG 37336 / JCM 10383 / DMMZ 1944)</name>
    <dbReference type="NCBI Taxonomy" id="525263"/>
    <lineage>
        <taxon>Bacteria</taxon>
        <taxon>Bacillati</taxon>
        <taxon>Actinomycetota</taxon>
        <taxon>Actinomycetes</taxon>
        <taxon>Mycobacteriales</taxon>
        <taxon>Corynebacteriaceae</taxon>
        <taxon>Corynebacterium</taxon>
    </lineage>
</organism>
<dbReference type="Proteomes" id="UP000006196">
    <property type="component" value="Unassembled WGS sequence"/>
</dbReference>
<reference evidence="1" key="1">
    <citation type="submission" date="2009-01" db="EMBL/GenBank/DDBJ databases">
        <authorList>
            <person name="Qin X."/>
            <person name="Bachman B."/>
            <person name="Battles P."/>
            <person name="Bell A."/>
            <person name="Bess C."/>
            <person name="Bickham C."/>
            <person name="Chaboub L."/>
            <person name="Chen D."/>
            <person name="Coyle M."/>
            <person name="Deiros D.R."/>
            <person name="Dinh H."/>
            <person name="Forbes L."/>
            <person name="Fowler G."/>
            <person name="Francisco L."/>
            <person name="Fu Q."/>
            <person name="Gubbala S."/>
            <person name="Hale W."/>
            <person name="Han Y."/>
            <person name="Hemphill L."/>
            <person name="Highlander S.K."/>
            <person name="Hirani K."/>
            <person name="Hogues M."/>
            <person name="Jackson L."/>
            <person name="Jakkamsetti A."/>
            <person name="Javaid M."/>
            <person name="Jiang H."/>
            <person name="Korchina V."/>
            <person name="Kovar C."/>
            <person name="Lara F."/>
            <person name="Lee S."/>
            <person name="Mata R."/>
            <person name="Mathew T."/>
            <person name="Moen C."/>
            <person name="Morales K."/>
            <person name="Munidasa M."/>
            <person name="Nazareth L."/>
            <person name="Ngo R."/>
            <person name="Nguyen L."/>
            <person name="Okwuonu G."/>
            <person name="Ongeri F."/>
            <person name="Patil S."/>
            <person name="Petrosino J."/>
            <person name="Pham C."/>
            <person name="Pham P."/>
            <person name="Pu L.-L."/>
            <person name="Puazo M."/>
            <person name="Raj R."/>
            <person name="Reid J."/>
            <person name="Rouhana J."/>
            <person name="Saada N."/>
            <person name="Shang Y."/>
            <person name="Simmons D."/>
            <person name="Thornton R."/>
            <person name="Warren J."/>
            <person name="Weissenberger G."/>
            <person name="Zhang J."/>
            <person name="Zhang L."/>
            <person name="Zhou C."/>
            <person name="Zhu D."/>
            <person name="Muzny D."/>
            <person name="Worley K."/>
            <person name="Gibbs R."/>
        </authorList>
    </citation>
    <scope>NUCLEOTIDE SEQUENCE [LARGE SCALE GENOMIC DNA]</scope>
    <source>
        <strain evidence="1">DSM 44291</strain>
    </source>
</reference>
<dbReference type="EMBL" id="ACHJ01000168">
    <property type="protein sequence ID" value="EEI15996.1"/>
    <property type="molecule type" value="Genomic_DNA"/>
</dbReference>
<keyword evidence="2" id="KW-1185">Reference proteome</keyword>
<comment type="caution">
    <text evidence="1">The sequence shown here is derived from an EMBL/GenBank/DDBJ whole genome shotgun (WGS) entry which is preliminary data.</text>
</comment>
<accession>C0XUT0</accession>
<dbReference type="eggNOG" id="ENOG5031IUW">
    <property type="taxonomic scope" value="Bacteria"/>
</dbReference>
<dbReference type="OrthoDB" id="4416931at2"/>
<evidence type="ECO:0000313" key="1">
    <source>
        <dbReference type="EMBL" id="EEI15996.1"/>
    </source>
</evidence>
<gene>
    <name evidence="1" type="ORF">HMPREF0298_2200</name>
</gene>
<dbReference type="RefSeq" id="WP_006839493.1">
    <property type="nucleotide sequence ID" value="NZ_GG667191.1"/>
</dbReference>
<protein>
    <submittedName>
        <fullName evidence="1">Uncharacterized protein</fullName>
    </submittedName>
</protein>